<name>A0ABV7Z478_9BACT</name>
<dbReference type="InterPro" id="IPR011871">
    <property type="entry name" value="Fib_succ_major"/>
</dbReference>
<evidence type="ECO:0000256" key="1">
    <source>
        <dbReference type="SAM" id="SignalP"/>
    </source>
</evidence>
<comment type="caution">
    <text evidence="3">The sequence shown here is derived from an EMBL/GenBank/DDBJ whole genome shotgun (WGS) entry which is preliminary data.</text>
</comment>
<feature type="domain" description="Fibrobacter succinogenes major paralogous" evidence="2">
    <location>
        <begin position="466"/>
        <end position="674"/>
    </location>
</feature>
<dbReference type="Pfam" id="PF09603">
    <property type="entry name" value="Fib_succ_major"/>
    <property type="match status" value="1"/>
</dbReference>
<dbReference type="Proteomes" id="UP001595616">
    <property type="component" value="Unassembled WGS sequence"/>
</dbReference>
<dbReference type="RefSeq" id="WP_379840249.1">
    <property type="nucleotide sequence ID" value="NZ_JBHRYQ010000002.1"/>
</dbReference>
<proteinExistence type="predicted"/>
<gene>
    <name evidence="3" type="ORF">ACFOOI_21545</name>
</gene>
<reference evidence="4" key="1">
    <citation type="journal article" date="2019" name="Int. J. Syst. Evol. Microbiol.">
        <title>The Global Catalogue of Microorganisms (GCM) 10K type strain sequencing project: providing services to taxonomists for standard genome sequencing and annotation.</title>
        <authorList>
            <consortium name="The Broad Institute Genomics Platform"/>
            <consortium name="The Broad Institute Genome Sequencing Center for Infectious Disease"/>
            <person name="Wu L."/>
            <person name="Ma J."/>
        </authorList>
    </citation>
    <scope>NUCLEOTIDE SEQUENCE [LARGE SCALE GENOMIC DNA]</scope>
    <source>
        <strain evidence="4">CECT 7956</strain>
    </source>
</reference>
<evidence type="ECO:0000313" key="4">
    <source>
        <dbReference type="Proteomes" id="UP001595616"/>
    </source>
</evidence>
<protein>
    <submittedName>
        <fullName evidence="3">Fibrobacter succinogenes major paralogous domain-containing protein</fullName>
    </submittedName>
</protein>
<evidence type="ECO:0000259" key="2">
    <source>
        <dbReference type="Pfam" id="PF09603"/>
    </source>
</evidence>
<keyword evidence="1" id="KW-0732">Signal</keyword>
<accession>A0ABV7Z478</accession>
<feature type="signal peptide" evidence="1">
    <location>
        <begin position="1"/>
        <end position="21"/>
    </location>
</feature>
<feature type="chain" id="PRO_5046752269" evidence="1">
    <location>
        <begin position="22"/>
        <end position="676"/>
    </location>
</feature>
<evidence type="ECO:0000313" key="3">
    <source>
        <dbReference type="EMBL" id="MFC3813265.1"/>
    </source>
</evidence>
<keyword evidence="4" id="KW-1185">Reference proteome</keyword>
<sequence>MKKIIQFFMLALITLGYNATAQVKLGDNPTSIDNSAALEIESTTKGLLTPRMTEAQRTAIASPANGLVVYQTDATAGFYFYDGTTWSRLITKSDGIPRLTTTERDAIAPTAGTLIFNTTANRLEIYGGVDAAAWAGIGEFTNLVNTNTTPSGAAGIIFNRYNGPHSALSPNTIPLTDGYRTGVLSFDGNDAAGNQVTGSRIETVVDGTVGIGSLPVAIRFDIRNQGTSSRTTMLSMRSSTANVGINTNSPIGSAILDVTSTTKGFLPPRMTSAQMGQIPNAAEGLVVYCTNCTPKGLRVFNGTSWEDMNGNATAPAAFTFTGNYYHQPNFYAGKVMDTENILFLEVNVTTAGQITISSGTANGYSFSGIPITTNTGIQYIKVIASGLQSAFNTSGDNFTITGVGTTTQTQAVTINHVQLGSAFTSFSNGSENFSDNASCAPQIISTTSAGNCPATVTVGSNTYNTVFINGQCWFRENLKQSPTTPCADAINTGCNVWTNTSAGTDYTRWGYYNTTIVNGSAGWGTTEPAAGEGLLYQWNAAMNGSTLERSKGVCPAGWHIPSDCEFRYLEHGLGMSIAQQNTGNTWRTSGTVGSKLSTLTSSGTNSSGFTALIPGFRNESAGAFQVRNTSTWFWTSSQGSTNTTARARSLASTQTGIYFGQAPQGRGYSVRCLKDY</sequence>
<dbReference type="EMBL" id="JBHRYQ010000002">
    <property type="protein sequence ID" value="MFC3813265.1"/>
    <property type="molecule type" value="Genomic_DNA"/>
</dbReference>
<organism evidence="3 4">
    <name type="scientific">Lacihabitans lacunae</name>
    <dbReference type="NCBI Taxonomy" id="1028214"/>
    <lineage>
        <taxon>Bacteria</taxon>
        <taxon>Pseudomonadati</taxon>
        <taxon>Bacteroidota</taxon>
        <taxon>Cytophagia</taxon>
        <taxon>Cytophagales</taxon>
        <taxon>Leadbetterellaceae</taxon>
        <taxon>Lacihabitans</taxon>
    </lineage>
</organism>
<dbReference type="NCBIfam" id="TIGR02145">
    <property type="entry name" value="Fib_succ_major"/>
    <property type="match status" value="1"/>
</dbReference>